<name>A0ABS1KUT1_9BACT</name>
<dbReference type="InterPro" id="IPR041141">
    <property type="entry name" value="CmlA_N"/>
</dbReference>
<dbReference type="InterPro" id="IPR001279">
    <property type="entry name" value="Metallo-B-lactamas"/>
</dbReference>
<evidence type="ECO:0000259" key="2">
    <source>
        <dbReference type="Pfam" id="PF18456"/>
    </source>
</evidence>
<keyword evidence="4" id="KW-1185">Reference proteome</keyword>
<dbReference type="Pfam" id="PF18456">
    <property type="entry name" value="CmlA_N"/>
    <property type="match status" value="1"/>
</dbReference>
<evidence type="ECO:0000313" key="4">
    <source>
        <dbReference type="Proteomes" id="UP000613030"/>
    </source>
</evidence>
<dbReference type="PANTHER" id="PTHR15032:SF4">
    <property type="entry name" value="N-ACYL-PHOSPHATIDYLETHANOLAMINE-HYDROLYZING PHOSPHOLIPASE D"/>
    <property type="match status" value="1"/>
</dbReference>
<protein>
    <submittedName>
        <fullName evidence="3">MBL fold metallo-hydrolase</fullName>
    </submittedName>
</protein>
<sequence length="553" mass="63329">MSEKLFYLKPNVVIEPLVDRWYAWPHLISPATAARNISGRHLKIMNSYIQAPHVHAAAVKNPKLLGGPFMDLPQGSMQEVKNLREQTQTNHKDLLEFSDAITALEKLLKSHVKGYSLEPLYDKVPEILKGYVELVYDLNNNPSFRFFEHLLYASEFYKPSMQSFSFWITNNDQRPFVLSTPRVDSNDVLHLNIPFNSTFIDALSEMRRTPKALTDLKAQVTLTPEQEKLFETFFTDEAPPAYKKYEGDKLRMRYFGHACILVETKDVNILIDPIISYYGYYSDVSRFSDMDLPDVIDYVLITHNHQDHILFETLLPLRHKIKNLVIPKSTSGALQDPNLKLMFKSLGFKNVVEIDEMEPMEFPDCTLTGIPFIGEHSDLNIHSKVCHHARVGDFTMLFVADSCNVTPQLYEHVHRQMGDVDIIFLGMECDGAPLTWLYGPLLSEDLPRDMDNSRRLAGSNYEKGIALVNVFKPKEVYVYAMGQEPWLEFISSLKYTPESNPIVASDKLVNECLSRGIVSERLFGEKELLYHYTAGQQTLSLQEAETAELLETV</sequence>
<accession>A0ABS1KUT1</accession>
<dbReference type="Proteomes" id="UP000613030">
    <property type="component" value="Unassembled WGS sequence"/>
</dbReference>
<proteinExistence type="predicted"/>
<evidence type="ECO:0000313" key="3">
    <source>
        <dbReference type="EMBL" id="MBL0743063.1"/>
    </source>
</evidence>
<dbReference type="Pfam" id="PF12706">
    <property type="entry name" value="Lactamase_B_2"/>
    <property type="match status" value="1"/>
</dbReference>
<dbReference type="EMBL" id="JAERRB010000005">
    <property type="protein sequence ID" value="MBL0743063.1"/>
    <property type="molecule type" value="Genomic_DNA"/>
</dbReference>
<comment type="caution">
    <text evidence="3">The sequence shown here is derived from an EMBL/GenBank/DDBJ whole genome shotgun (WGS) entry which is preliminary data.</text>
</comment>
<dbReference type="PANTHER" id="PTHR15032">
    <property type="entry name" value="N-ACYL-PHOSPHATIDYLETHANOLAMINE-HYDROLYZING PHOSPHOLIPASE D"/>
    <property type="match status" value="1"/>
</dbReference>
<reference evidence="3 4" key="1">
    <citation type="submission" date="2021-01" db="EMBL/GenBank/DDBJ databases">
        <title>Chryseolinea sp. Jin1 Genome sequencing and assembly.</title>
        <authorList>
            <person name="Kim I."/>
        </authorList>
    </citation>
    <scope>NUCLEOTIDE SEQUENCE [LARGE SCALE GENOMIC DNA]</scope>
    <source>
        <strain evidence="3 4">Jin1</strain>
    </source>
</reference>
<feature type="domain" description="Metallo-beta-lactamase" evidence="1">
    <location>
        <begin position="268"/>
        <end position="425"/>
    </location>
</feature>
<dbReference type="RefSeq" id="WP_202011956.1">
    <property type="nucleotide sequence ID" value="NZ_JAERRB010000005.1"/>
</dbReference>
<gene>
    <name evidence="3" type="ORF">JI741_17670</name>
</gene>
<evidence type="ECO:0000259" key="1">
    <source>
        <dbReference type="Pfam" id="PF12706"/>
    </source>
</evidence>
<dbReference type="Gene3D" id="3.60.15.10">
    <property type="entry name" value="Ribonuclease Z/Hydroxyacylglutathione hydrolase-like"/>
    <property type="match status" value="1"/>
</dbReference>
<dbReference type="InterPro" id="IPR036866">
    <property type="entry name" value="RibonucZ/Hydroxyglut_hydro"/>
</dbReference>
<dbReference type="SUPFAM" id="SSF56281">
    <property type="entry name" value="Metallo-hydrolase/oxidoreductase"/>
    <property type="match status" value="1"/>
</dbReference>
<feature type="domain" description="Diiron non-heme beta-hydroxylase N-terminal" evidence="2">
    <location>
        <begin position="7"/>
        <end position="237"/>
    </location>
</feature>
<organism evidence="3 4">
    <name type="scientific">Chryseolinea lacunae</name>
    <dbReference type="NCBI Taxonomy" id="2801331"/>
    <lineage>
        <taxon>Bacteria</taxon>
        <taxon>Pseudomonadati</taxon>
        <taxon>Bacteroidota</taxon>
        <taxon>Cytophagia</taxon>
        <taxon>Cytophagales</taxon>
        <taxon>Fulvivirgaceae</taxon>
        <taxon>Chryseolinea</taxon>
    </lineage>
</organism>